<sequence>MSDNFSSSIDDLDSTQTSKCAQDLSTYIDNKFPTEPPSLDAILNDYPYLTKLGHLTMNLLRTLINNGLTDESFSKVDFAIRTMVFEKCNLDVSNLKSQMSLNSIRSMTNSSIDSANSSPYAIKNETIQEIRRLNEELQSSKKRELHLEDEIRSQKNEIKRQEDENIRLTTLLSSNRTQSNGQQCNLQIEIMNLKDEIERQKENVSFAEEREKRLNDRISELNQDKDELDKRISELQATIQTKKEKISSLKLNEKKLKHEIQNERLNSSKLQAELEMQLKLQNEKADKNGNSAKLVDLVDRYQKILNERDVDNAFLAQKLTSLSNYAQQLINISEELEDRLSMAEEDKEVNISLINQLKSKISALAKENQQKQDELLSTQGELQTLKDMISKFEKETGISINSDDIQAILKNRFSKSAANNPEKFVELEKIIASILRYLNMLMIGDGDVFPLICRSEPILESQEIRQSIISSIEDLKVTLSLTNDVTDVPTLLDKVLSNDEGIQNLLSELEAKDEYTEYAAISVLCSANSNIRRFLESTAESLTELHKLLPIEYRESDIIQSISKYLHDSQALFGLIFEAMNNNTLFRSEEILFYPMMKTFIEQTSDLLHNLDCEVRPTIRFRGKMVDMPNEIANYIEAQDRLIESLKSNGNENTYIAENIDSSDNFILRSRDIKLDDHISQLEDEKSNLLQKIDVQAKDYSDQIEALTQKLNEEISKRKLAEQNLELTQKGAQEALMKAKIVEKERDDLLELTNKRKKLFAQRKAAIIENERLNYEELLRRERKKFENEKQAIIQTLDAKTSRYKSLKRRYAEMEAMYEKQSSYQSSKIVELINNIRIIGEKTTQQAEEREKRHESEVRRLEDKVARILSLADSNKNNNDENTEMMDSTIIDSEKIPPINKSNAPSAIYLTPNKSGIDALNMSENMIEDLNNSAVNSARLGGSRNSECDRFVAQVGRALSKYTKDEGPWTRSRILSSIPRLFSRLAELEKTKTTITGFDSTSTQPYNTPQPGSTLTPTINRNRSMSLTISKTTPNRFTSTNENTSEFDLSSNLLNSSTINDSVQSASKPPLKIAAALNEQRDWQSWAIDIALRLNISPRSPNELRTELRDIIFSANAKSQLVKMITSLREQKKLLKNFQLQILFPHVSEDSSTLNRKNLKFRSLVLFVRSIMIEKRLASKAALNQLHTKQQIKNSPRFSLQFSPRTTQTQL</sequence>
<feature type="coiled-coil region" evidence="1">
    <location>
        <begin position="123"/>
        <end position="273"/>
    </location>
</feature>
<keyword evidence="1" id="KW-0175">Coiled coil</keyword>
<name>A0ABR2KD17_9EUKA</name>
<evidence type="ECO:0000313" key="4">
    <source>
        <dbReference type="Proteomes" id="UP001470230"/>
    </source>
</evidence>
<feature type="coiled-coil region" evidence="1">
    <location>
        <begin position="679"/>
        <end position="817"/>
    </location>
</feature>
<feature type="region of interest" description="Disordered" evidence="2">
    <location>
        <begin position="997"/>
        <end position="1016"/>
    </location>
</feature>
<dbReference type="EMBL" id="JAPFFF010000005">
    <property type="protein sequence ID" value="KAK8889020.1"/>
    <property type="molecule type" value="Genomic_DNA"/>
</dbReference>
<organism evidence="3 4">
    <name type="scientific">Tritrichomonas musculus</name>
    <dbReference type="NCBI Taxonomy" id="1915356"/>
    <lineage>
        <taxon>Eukaryota</taxon>
        <taxon>Metamonada</taxon>
        <taxon>Parabasalia</taxon>
        <taxon>Tritrichomonadida</taxon>
        <taxon>Tritrichomonadidae</taxon>
        <taxon>Tritrichomonas</taxon>
    </lineage>
</organism>
<evidence type="ECO:0000313" key="3">
    <source>
        <dbReference type="EMBL" id="KAK8889020.1"/>
    </source>
</evidence>
<protein>
    <submittedName>
        <fullName evidence="3">Uncharacterized protein</fullName>
    </submittedName>
</protein>
<proteinExistence type="predicted"/>
<evidence type="ECO:0000256" key="2">
    <source>
        <dbReference type="SAM" id="MobiDB-lite"/>
    </source>
</evidence>
<dbReference type="Proteomes" id="UP001470230">
    <property type="component" value="Unassembled WGS sequence"/>
</dbReference>
<gene>
    <name evidence="3" type="ORF">M9Y10_033762</name>
</gene>
<comment type="caution">
    <text evidence="3">The sequence shown here is derived from an EMBL/GenBank/DDBJ whole genome shotgun (WGS) entry which is preliminary data.</text>
</comment>
<reference evidence="3 4" key="1">
    <citation type="submission" date="2024-04" db="EMBL/GenBank/DDBJ databases">
        <title>Tritrichomonas musculus Genome.</title>
        <authorList>
            <person name="Alves-Ferreira E."/>
            <person name="Grigg M."/>
            <person name="Lorenzi H."/>
            <person name="Galac M."/>
        </authorList>
    </citation>
    <scope>NUCLEOTIDE SEQUENCE [LARGE SCALE GENOMIC DNA]</scope>
    <source>
        <strain evidence="3 4">EAF2021</strain>
    </source>
</reference>
<accession>A0ABR2KD17</accession>
<keyword evidence="4" id="KW-1185">Reference proteome</keyword>
<feature type="coiled-coil region" evidence="1">
    <location>
        <begin position="326"/>
        <end position="395"/>
    </location>
</feature>
<evidence type="ECO:0000256" key="1">
    <source>
        <dbReference type="SAM" id="Coils"/>
    </source>
</evidence>